<keyword evidence="1" id="KW-0732">Signal</keyword>
<dbReference type="Pfam" id="PF16358">
    <property type="entry name" value="RcsF"/>
    <property type="match status" value="1"/>
</dbReference>
<sequence>MPTLKRISALCLSLSSLLAGAVLLNACQDVSFESNLSPKNFTEYAKPATVDVYSSEELANHRYRSLGMVSGLACQETEDDFIARESEARTDARIKAANMGANGIVFGKCVRLEKTAACNVSVTCYGEAFKVDDLFERGNPNPQSK</sequence>
<dbReference type="EMBL" id="DXEV01000222">
    <property type="protein sequence ID" value="HIX58028.1"/>
    <property type="molecule type" value="Genomic_DNA"/>
</dbReference>
<dbReference type="InterPro" id="IPR030852">
    <property type="entry name" value="RcsF"/>
</dbReference>
<proteinExistence type="predicted"/>
<evidence type="ECO:0000256" key="1">
    <source>
        <dbReference type="SAM" id="SignalP"/>
    </source>
</evidence>
<dbReference type="GO" id="GO:0009279">
    <property type="term" value="C:cell outer membrane"/>
    <property type="evidence" value="ECO:0007669"/>
    <property type="project" value="InterPro"/>
</dbReference>
<reference evidence="2" key="2">
    <citation type="submission" date="2021-04" db="EMBL/GenBank/DDBJ databases">
        <authorList>
            <person name="Gilroy R."/>
        </authorList>
    </citation>
    <scope>NUCLEOTIDE SEQUENCE</scope>
    <source>
        <strain evidence="2">USASDec5-558</strain>
    </source>
</reference>
<feature type="chain" id="PRO_5039345666" description="RcsF protein" evidence="1">
    <location>
        <begin position="22"/>
        <end position="145"/>
    </location>
</feature>
<dbReference type="Gene3D" id="3.30.110.70">
    <property type="entry name" value="Hypothetical protein apc22750. Chain B"/>
    <property type="match status" value="1"/>
</dbReference>
<evidence type="ECO:0000313" key="2">
    <source>
        <dbReference type="EMBL" id="HIX58028.1"/>
    </source>
</evidence>
<reference evidence="2" key="1">
    <citation type="journal article" date="2021" name="PeerJ">
        <title>Extensive microbial diversity within the chicken gut microbiome revealed by metagenomics and culture.</title>
        <authorList>
            <person name="Gilroy R."/>
            <person name="Ravi A."/>
            <person name="Getino M."/>
            <person name="Pursley I."/>
            <person name="Horton D.L."/>
            <person name="Alikhan N.F."/>
            <person name="Baker D."/>
            <person name="Gharbi K."/>
            <person name="Hall N."/>
            <person name="Watson M."/>
            <person name="Adriaenssens E.M."/>
            <person name="Foster-Nyarko E."/>
            <person name="Jarju S."/>
            <person name="Secka A."/>
            <person name="Antonio M."/>
            <person name="Oren A."/>
            <person name="Chaudhuri R.R."/>
            <person name="La Ragione R."/>
            <person name="Hildebrand F."/>
            <person name="Pallen M.J."/>
        </authorList>
    </citation>
    <scope>NUCLEOTIDE SEQUENCE</scope>
    <source>
        <strain evidence="2">USASDec5-558</strain>
    </source>
</reference>
<dbReference type="Proteomes" id="UP000886829">
    <property type="component" value="Unassembled WGS sequence"/>
</dbReference>
<evidence type="ECO:0000313" key="3">
    <source>
        <dbReference type="Proteomes" id="UP000886829"/>
    </source>
</evidence>
<accession>A0A9D2B1U1</accession>
<dbReference type="AlphaFoldDB" id="A0A9D2B1U1"/>
<gene>
    <name evidence="2" type="ORF">H9850_11270</name>
</gene>
<name>A0A9D2B1U1_9GAMM</name>
<comment type="caution">
    <text evidence="2">The sequence shown here is derived from an EMBL/GenBank/DDBJ whole genome shotgun (WGS) entry which is preliminary data.</text>
</comment>
<protein>
    <recommendedName>
        <fullName evidence="4">RcsF protein</fullName>
    </recommendedName>
</protein>
<dbReference type="GO" id="GO:0035556">
    <property type="term" value="P:intracellular signal transduction"/>
    <property type="evidence" value="ECO:0007669"/>
    <property type="project" value="InterPro"/>
</dbReference>
<feature type="signal peptide" evidence="1">
    <location>
        <begin position="1"/>
        <end position="21"/>
    </location>
</feature>
<evidence type="ECO:0008006" key="4">
    <source>
        <dbReference type="Google" id="ProtNLM"/>
    </source>
</evidence>
<organism evidence="2 3">
    <name type="scientific">Candidatus Anaerobiospirillum pullistercoris</name>
    <dbReference type="NCBI Taxonomy" id="2838452"/>
    <lineage>
        <taxon>Bacteria</taxon>
        <taxon>Pseudomonadati</taxon>
        <taxon>Pseudomonadota</taxon>
        <taxon>Gammaproteobacteria</taxon>
        <taxon>Aeromonadales</taxon>
        <taxon>Succinivibrionaceae</taxon>
        <taxon>Anaerobiospirillum</taxon>
    </lineage>
</organism>